<dbReference type="CDD" id="cd08414">
    <property type="entry name" value="PBP2_LTTR_aromatics_like"/>
    <property type="match status" value="1"/>
</dbReference>
<gene>
    <name evidence="8" type="ORF">E3O32_07985</name>
</gene>
<dbReference type="GO" id="GO:0003677">
    <property type="term" value="F:DNA binding"/>
    <property type="evidence" value="ECO:0007669"/>
    <property type="project" value="UniProtKB-KW"/>
</dbReference>
<feature type="domain" description="LysR substrate-binding" evidence="7">
    <location>
        <begin position="76"/>
        <end position="253"/>
    </location>
</feature>
<keyword evidence="6" id="KW-0472">Membrane</keyword>
<dbReference type="AlphaFoldDB" id="A0A4R8W879"/>
<evidence type="ECO:0000259" key="7">
    <source>
        <dbReference type="Pfam" id="PF03466"/>
    </source>
</evidence>
<dbReference type="EMBL" id="SOFM01000021">
    <property type="protein sequence ID" value="TFC04644.1"/>
    <property type="molecule type" value="Genomic_DNA"/>
</dbReference>
<evidence type="ECO:0000256" key="4">
    <source>
        <dbReference type="ARBA" id="ARBA00023163"/>
    </source>
</evidence>
<proteinExistence type="inferred from homology"/>
<dbReference type="PANTHER" id="PTHR30346">
    <property type="entry name" value="TRANSCRIPTIONAL DUAL REGULATOR HCAR-RELATED"/>
    <property type="match status" value="1"/>
</dbReference>
<feature type="compositionally biased region" description="Low complexity" evidence="5">
    <location>
        <begin position="287"/>
        <end position="303"/>
    </location>
</feature>
<evidence type="ECO:0000256" key="6">
    <source>
        <dbReference type="SAM" id="Phobius"/>
    </source>
</evidence>
<dbReference type="InterPro" id="IPR005119">
    <property type="entry name" value="LysR_subst-bd"/>
</dbReference>
<comment type="similarity">
    <text evidence="1">Belongs to the LysR transcriptional regulatory family.</text>
</comment>
<name>A0A4R8W879_9MICO</name>
<evidence type="ECO:0000313" key="8">
    <source>
        <dbReference type="EMBL" id="TFC04644.1"/>
    </source>
</evidence>
<dbReference type="PANTHER" id="PTHR30346:SF0">
    <property type="entry name" value="HCA OPERON TRANSCRIPTIONAL ACTIVATOR HCAR"/>
    <property type="match status" value="1"/>
</dbReference>
<feature type="region of interest" description="Disordered" evidence="5">
    <location>
        <begin position="287"/>
        <end position="321"/>
    </location>
</feature>
<keyword evidence="3" id="KW-0238">DNA-binding</keyword>
<feature type="transmembrane region" description="Helical" evidence="6">
    <location>
        <begin position="18"/>
        <end position="38"/>
    </location>
</feature>
<comment type="caution">
    <text evidence="8">The sequence shown here is derived from an EMBL/GenBank/DDBJ whole genome shotgun (WGS) entry which is preliminary data.</text>
</comment>
<evidence type="ECO:0000256" key="5">
    <source>
        <dbReference type="SAM" id="MobiDB-lite"/>
    </source>
</evidence>
<keyword evidence="6" id="KW-1133">Transmembrane helix</keyword>
<dbReference type="SUPFAM" id="SSF53850">
    <property type="entry name" value="Periplasmic binding protein-like II"/>
    <property type="match status" value="1"/>
</dbReference>
<evidence type="ECO:0000256" key="2">
    <source>
        <dbReference type="ARBA" id="ARBA00023015"/>
    </source>
</evidence>
<evidence type="ECO:0000256" key="1">
    <source>
        <dbReference type="ARBA" id="ARBA00009437"/>
    </source>
</evidence>
<protein>
    <submittedName>
        <fullName evidence="8">LysR family transcriptional regulator</fullName>
    </submittedName>
</protein>
<dbReference type="GO" id="GO:0003700">
    <property type="term" value="F:DNA-binding transcription factor activity"/>
    <property type="evidence" value="ECO:0007669"/>
    <property type="project" value="TreeGrafter"/>
</dbReference>
<evidence type="ECO:0000256" key="3">
    <source>
        <dbReference type="ARBA" id="ARBA00023125"/>
    </source>
</evidence>
<keyword evidence="9" id="KW-1185">Reference proteome</keyword>
<keyword evidence="6" id="KW-0812">Transmembrane</keyword>
<dbReference type="GO" id="GO:0032993">
    <property type="term" value="C:protein-DNA complex"/>
    <property type="evidence" value="ECO:0007669"/>
    <property type="project" value="TreeGrafter"/>
</dbReference>
<reference evidence="8 9" key="1">
    <citation type="submission" date="2019-03" db="EMBL/GenBank/DDBJ databases">
        <title>Genomics of glacier-inhabiting Cryobacterium strains.</title>
        <authorList>
            <person name="Liu Q."/>
            <person name="Xin Y.-H."/>
        </authorList>
    </citation>
    <scope>NUCLEOTIDE SEQUENCE [LARGE SCALE GENOMIC DNA]</scope>
    <source>
        <strain evidence="8 9">RHLT2-21</strain>
    </source>
</reference>
<dbReference type="Gene3D" id="3.40.190.10">
    <property type="entry name" value="Periplasmic binding protein-like II"/>
    <property type="match status" value="2"/>
</dbReference>
<dbReference type="Pfam" id="PF03466">
    <property type="entry name" value="LysR_substrate"/>
    <property type="match status" value="1"/>
</dbReference>
<keyword evidence="2" id="KW-0805">Transcription regulation</keyword>
<organism evidence="8 9">
    <name type="scientific">Cryobacterium mannosilyticum</name>
    <dbReference type="NCBI Taxonomy" id="1259190"/>
    <lineage>
        <taxon>Bacteria</taxon>
        <taxon>Bacillati</taxon>
        <taxon>Actinomycetota</taxon>
        <taxon>Actinomycetes</taxon>
        <taxon>Micrococcales</taxon>
        <taxon>Microbacteriaceae</taxon>
        <taxon>Cryobacterium</taxon>
    </lineage>
</organism>
<accession>A0A4R8W879</accession>
<evidence type="ECO:0000313" key="9">
    <source>
        <dbReference type="Proteomes" id="UP000297643"/>
    </source>
</evidence>
<keyword evidence="4" id="KW-0804">Transcription</keyword>
<sequence length="321" mass="35306">MGDDWNSSGAASSKIPSFWAAVAGFMVWVFFSVISQAYSLRAVSIRRVGTDESEPERMPVTFSIAFVAGVTPTKWTRIWAERRPDQPLEVFRTEPGEQDQVLRDGRAQVSLVRLPIDETDLSLIALYREIPVVVAAKDHFIADQDSVLVADLADEHLLQDPDVVPEWRAVATEVRDGTRRALPKMRDLDEAMEQVAAGVGILIVPHSIARLHGRKDVVSRPVEDVAESQVSLAWLSSETTEDVEEFIGIVRGRTKDSSRIDSLPAERVKKEKKTDKAKAAAKAVRVAAAKAKPAVSRKAPSAPGRTRPTASPKKGKRRGSR</sequence>
<dbReference type="Proteomes" id="UP000297643">
    <property type="component" value="Unassembled WGS sequence"/>
</dbReference>